<dbReference type="Proteomes" id="UP000027855">
    <property type="component" value="Unassembled WGS sequence"/>
</dbReference>
<evidence type="ECO:0000256" key="1">
    <source>
        <dbReference type="SAM" id="Phobius"/>
    </source>
</evidence>
<organism evidence="2 3">
    <name type="scientific">Streptococcus salivarius</name>
    <dbReference type="NCBI Taxonomy" id="1304"/>
    <lineage>
        <taxon>Bacteria</taxon>
        <taxon>Bacillati</taxon>
        <taxon>Bacillota</taxon>
        <taxon>Bacilli</taxon>
        <taxon>Lactobacillales</taxon>
        <taxon>Streptococcaceae</taxon>
        <taxon>Streptococcus</taxon>
    </lineage>
</organism>
<keyword evidence="1" id="KW-0472">Membrane</keyword>
<keyword evidence="1" id="KW-1133">Transmembrane helix</keyword>
<feature type="transmembrane region" description="Helical" evidence="1">
    <location>
        <begin position="24"/>
        <end position="48"/>
    </location>
</feature>
<gene>
    <name evidence="2" type="ORF">DL07_04435</name>
</gene>
<protein>
    <submittedName>
        <fullName evidence="2">Membrane protein</fullName>
    </submittedName>
</protein>
<name>A0A074JER6_STRSL</name>
<dbReference type="RefSeq" id="WP_037602544.1">
    <property type="nucleotide sequence ID" value="NZ_JADMQU010000003.1"/>
</dbReference>
<dbReference type="AlphaFoldDB" id="A0A074JER6"/>
<evidence type="ECO:0000313" key="3">
    <source>
        <dbReference type="Proteomes" id="UP000027855"/>
    </source>
</evidence>
<dbReference type="Pfam" id="PF05656">
    <property type="entry name" value="DUF805"/>
    <property type="match status" value="1"/>
</dbReference>
<keyword evidence="1" id="KW-0812">Transmembrane</keyword>
<dbReference type="PANTHER" id="PTHR34980:SF2">
    <property type="entry name" value="INNER MEMBRANE PROTEIN YHAH-RELATED"/>
    <property type="match status" value="1"/>
</dbReference>
<proteinExistence type="predicted"/>
<feature type="transmembrane region" description="Helical" evidence="1">
    <location>
        <begin position="102"/>
        <end position="121"/>
    </location>
</feature>
<sequence>MIEAYKKFWKGYVDFKGRSTRSDYWLNVLAQCLVYLLFSFLLILIMILGGDSSTYISDPYSFQMILVYIVVLGIGVYALASLVPSIAIIVRRLRDAGYHWALIFLSLIPYLGGFIIFILTLQPTKVEVAFNNFNNPQQ</sequence>
<dbReference type="GO" id="GO:0005886">
    <property type="term" value="C:plasma membrane"/>
    <property type="evidence" value="ECO:0007669"/>
    <property type="project" value="TreeGrafter"/>
</dbReference>
<dbReference type="PANTHER" id="PTHR34980">
    <property type="entry name" value="INNER MEMBRANE PROTEIN-RELATED-RELATED"/>
    <property type="match status" value="1"/>
</dbReference>
<reference evidence="2 3" key="1">
    <citation type="submission" date="2014-04" db="EMBL/GenBank/DDBJ databases">
        <title>Variable characteristics of bacteriocin-producing Streptococcus salivarius strains isolated from Malaysian subjects.</title>
        <authorList>
            <person name="Philip K."/>
            <person name="Barbour A."/>
        </authorList>
    </citation>
    <scope>NUCLEOTIDE SEQUENCE [LARGE SCALE GENOMIC DNA]</scope>
    <source>
        <strain evidence="2 3">NU10</strain>
    </source>
</reference>
<feature type="transmembrane region" description="Helical" evidence="1">
    <location>
        <begin position="60"/>
        <end position="90"/>
    </location>
</feature>
<evidence type="ECO:0000313" key="2">
    <source>
        <dbReference type="EMBL" id="KEO44534.1"/>
    </source>
</evidence>
<dbReference type="InterPro" id="IPR008523">
    <property type="entry name" value="DUF805"/>
</dbReference>
<accession>A0A074JER6</accession>
<comment type="caution">
    <text evidence="2">The sequence shown here is derived from an EMBL/GenBank/DDBJ whole genome shotgun (WGS) entry which is preliminary data.</text>
</comment>
<dbReference type="EMBL" id="JJMT01000019">
    <property type="protein sequence ID" value="KEO44534.1"/>
    <property type="molecule type" value="Genomic_DNA"/>
</dbReference>